<dbReference type="Pfam" id="PF21686">
    <property type="entry name" value="LigD_Prim-Pol"/>
    <property type="match status" value="1"/>
</dbReference>
<dbReference type="RefSeq" id="WP_353647045.1">
    <property type="nucleotide sequence ID" value="NZ_CP159253.1"/>
</dbReference>
<dbReference type="PANTHER" id="PTHR42705:SF2">
    <property type="entry name" value="BIFUNCTIONAL NON-HOMOLOGOUS END JOINING PROTEIN LIGD"/>
    <property type="match status" value="1"/>
</dbReference>
<name>A0AAU8CX75_9HYPH</name>
<dbReference type="AlphaFoldDB" id="A0AAU8CX75"/>
<sequence length="88" mass="9606">MATGYTIISTLQSRVQVPRQQPPSESKERCSAKRTGRIFIDYLRNGRGTTAVGASSPRARPGFPISKPVSWADIEAGIAPDVFTMDRP</sequence>
<dbReference type="PANTHER" id="PTHR42705">
    <property type="entry name" value="BIFUNCTIONAL NON-HOMOLOGOUS END JOINING PROTEIN LIGD"/>
    <property type="match status" value="1"/>
</dbReference>
<organism evidence="2">
    <name type="scientific">Mesorhizobium sp. WSM2240</name>
    <dbReference type="NCBI Taxonomy" id="3228851"/>
    <lineage>
        <taxon>Bacteria</taxon>
        <taxon>Pseudomonadati</taxon>
        <taxon>Pseudomonadota</taxon>
        <taxon>Alphaproteobacteria</taxon>
        <taxon>Hyphomicrobiales</taxon>
        <taxon>Phyllobacteriaceae</taxon>
        <taxon>Mesorhizobium</taxon>
    </lineage>
</organism>
<feature type="domain" description="DNA ligase D polymerase" evidence="1">
    <location>
        <begin position="17"/>
        <end position="86"/>
    </location>
</feature>
<proteinExistence type="predicted"/>
<protein>
    <recommendedName>
        <fullName evidence="1">DNA ligase D polymerase domain-containing protein</fullName>
    </recommendedName>
</protein>
<evidence type="ECO:0000259" key="1">
    <source>
        <dbReference type="Pfam" id="PF21686"/>
    </source>
</evidence>
<evidence type="ECO:0000313" key="2">
    <source>
        <dbReference type="EMBL" id="XCG51602.1"/>
    </source>
</evidence>
<gene>
    <name evidence="2" type="ORF">ABVK50_11410</name>
</gene>
<dbReference type="InterPro" id="IPR014145">
    <property type="entry name" value="LigD_pol_dom"/>
</dbReference>
<accession>A0AAU8CX75</accession>
<dbReference type="EMBL" id="CP159253">
    <property type="protein sequence ID" value="XCG51602.1"/>
    <property type="molecule type" value="Genomic_DNA"/>
</dbReference>
<dbReference type="Gene3D" id="3.90.920.10">
    <property type="entry name" value="DNA primase, PRIM domain"/>
    <property type="match status" value="1"/>
</dbReference>
<reference evidence="2" key="1">
    <citation type="submission" date="2024-06" db="EMBL/GenBank/DDBJ databases">
        <title>Mesorhizobium karijinii sp. nov., a symbiont of the iconic Swainsona formosa from arid Australia.</title>
        <authorList>
            <person name="Hill Y.J."/>
            <person name="Watkin E.L.J."/>
            <person name="O'Hara G.W."/>
            <person name="Terpolilli J."/>
            <person name="Tye M.L."/>
            <person name="Kohlmeier M.G."/>
        </authorList>
    </citation>
    <scope>NUCLEOTIDE SEQUENCE</scope>
    <source>
        <strain evidence="2">WSM2240</strain>
    </source>
</reference>
<dbReference type="InterPro" id="IPR052171">
    <property type="entry name" value="NHEJ_LigD"/>
</dbReference>